<dbReference type="GO" id="GO:0005737">
    <property type="term" value="C:cytoplasm"/>
    <property type="evidence" value="ECO:0007669"/>
    <property type="project" value="UniProtKB-SubCell"/>
</dbReference>
<comment type="pathway">
    <text evidence="2 9">Amino-acid biosynthesis; L-arginine biosynthesis [regulation].</text>
</comment>
<dbReference type="InterPro" id="IPR020900">
    <property type="entry name" value="Arg_repress_DNA-bd"/>
</dbReference>
<dbReference type="PRINTS" id="PR01467">
    <property type="entry name" value="ARGREPRESSOR"/>
</dbReference>
<dbReference type="GO" id="GO:0003677">
    <property type="term" value="F:DNA binding"/>
    <property type="evidence" value="ECO:0007669"/>
    <property type="project" value="UniProtKB-KW"/>
</dbReference>
<keyword evidence="9" id="KW-0028">Amino-acid biosynthesis</keyword>
<comment type="function">
    <text evidence="9">Regulates arginine biosynthesis genes.</text>
</comment>
<dbReference type="SUPFAM" id="SSF55252">
    <property type="entry name" value="C-terminal domain of arginine repressor"/>
    <property type="match status" value="1"/>
</dbReference>
<dbReference type="InterPro" id="IPR036388">
    <property type="entry name" value="WH-like_DNA-bd_sf"/>
</dbReference>
<dbReference type="AlphaFoldDB" id="A0A069QKA7"/>
<evidence type="ECO:0000256" key="3">
    <source>
        <dbReference type="ARBA" id="ARBA00008316"/>
    </source>
</evidence>
<dbReference type="HOGENOM" id="CLU_097103_0_0_10"/>
<dbReference type="PANTHER" id="PTHR34471:SF1">
    <property type="entry name" value="ARGININE REPRESSOR"/>
    <property type="match status" value="1"/>
</dbReference>
<comment type="similarity">
    <text evidence="3 9">Belongs to the ArgR family.</text>
</comment>
<feature type="domain" description="Arginine repressor C-terminal" evidence="11">
    <location>
        <begin position="89"/>
        <end position="151"/>
    </location>
</feature>
<evidence type="ECO:0000313" key="12">
    <source>
        <dbReference type="EMBL" id="KDR52489.1"/>
    </source>
</evidence>
<dbReference type="Pfam" id="PF02863">
    <property type="entry name" value="Arg_repressor_C"/>
    <property type="match status" value="1"/>
</dbReference>
<dbReference type="Gene3D" id="1.10.10.10">
    <property type="entry name" value="Winged helix-like DNA-binding domain superfamily/Winged helix DNA-binding domain"/>
    <property type="match status" value="1"/>
</dbReference>
<organism evidence="12 13">
    <name type="scientific">Hoylesella loescheii DSM 19665 = JCM 12249 = ATCC 15930</name>
    <dbReference type="NCBI Taxonomy" id="1122985"/>
    <lineage>
        <taxon>Bacteria</taxon>
        <taxon>Pseudomonadati</taxon>
        <taxon>Bacteroidota</taxon>
        <taxon>Bacteroidia</taxon>
        <taxon>Bacteroidales</taxon>
        <taxon>Prevotellaceae</taxon>
        <taxon>Hoylesella</taxon>
    </lineage>
</organism>
<sequence>MKEKNNRLEALKLLISSQEIGCQEDLLKALSVEGFHITQATLSRDLKQLKVAKAASINGKYTYVLPNETMYKRIPTPRMAREMMKVSGFLSVSYSGNLGVMKTRPGYASSIAYNIDNGGIEEILGTISGNDTIFIAFKEPYDQEEMTRRMQNVISQM</sequence>
<dbReference type="eggNOG" id="COG1438">
    <property type="taxonomic scope" value="Bacteria"/>
</dbReference>
<dbReference type="InterPro" id="IPR036390">
    <property type="entry name" value="WH_DNA-bd_sf"/>
</dbReference>
<dbReference type="HAMAP" id="MF_00173">
    <property type="entry name" value="Arg_repressor"/>
    <property type="match status" value="1"/>
</dbReference>
<comment type="caution">
    <text evidence="12">The sequence shown here is derived from an EMBL/GenBank/DDBJ whole genome shotgun (WGS) entry which is preliminary data.</text>
</comment>
<evidence type="ECO:0000256" key="5">
    <source>
        <dbReference type="ARBA" id="ARBA00022490"/>
    </source>
</evidence>
<comment type="subcellular location">
    <subcellularLocation>
        <location evidence="1 9">Cytoplasm</location>
    </subcellularLocation>
</comment>
<dbReference type="Pfam" id="PF01316">
    <property type="entry name" value="Arg_repressor"/>
    <property type="match status" value="1"/>
</dbReference>
<dbReference type="GO" id="GO:0051259">
    <property type="term" value="P:protein complex oligomerization"/>
    <property type="evidence" value="ECO:0007669"/>
    <property type="project" value="InterPro"/>
</dbReference>
<dbReference type="InterPro" id="IPR020899">
    <property type="entry name" value="Arg_repress_C"/>
</dbReference>
<evidence type="ECO:0000256" key="9">
    <source>
        <dbReference type="HAMAP-Rule" id="MF_00173"/>
    </source>
</evidence>
<evidence type="ECO:0000256" key="1">
    <source>
        <dbReference type="ARBA" id="ARBA00004496"/>
    </source>
</evidence>
<keyword evidence="9" id="KW-0055">Arginine biosynthesis</keyword>
<proteinExistence type="inferred from homology"/>
<dbReference type="Proteomes" id="UP000027442">
    <property type="component" value="Unassembled WGS sequence"/>
</dbReference>
<feature type="domain" description="Arginine repressor DNA-binding" evidence="10">
    <location>
        <begin position="3"/>
        <end position="69"/>
    </location>
</feature>
<dbReference type="GO" id="GO:0034618">
    <property type="term" value="F:arginine binding"/>
    <property type="evidence" value="ECO:0007669"/>
    <property type="project" value="InterPro"/>
</dbReference>
<dbReference type="EMBL" id="JNGW01000062">
    <property type="protein sequence ID" value="KDR52489.1"/>
    <property type="molecule type" value="Genomic_DNA"/>
</dbReference>
<dbReference type="Gene3D" id="3.30.1360.40">
    <property type="match status" value="1"/>
</dbReference>
<accession>A0A069QKA7</accession>
<dbReference type="PANTHER" id="PTHR34471">
    <property type="entry name" value="ARGININE REPRESSOR"/>
    <property type="match status" value="1"/>
</dbReference>
<dbReference type="RefSeq" id="WP_018968176.1">
    <property type="nucleotide sequence ID" value="NZ_KB899222.1"/>
</dbReference>
<keyword evidence="5 9" id="KW-0963">Cytoplasm</keyword>
<evidence type="ECO:0000256" key="6">
    <source>
        <dbReference type="ARBA" id="ARBA00023015"/>
    </source>
</evidence>
<evidence type="ECO:0000313" key="13">
    <source>
        <dbReference type="Proteomes" id="UP000027442"/>
    </source>
</evidence>
<dbReference type="GO" id="GO:1900079">
    <property type="term" value="P:regulation of arginine biosynthetic process"/>
    <property type="evidence" value="ECO:0007669"/>
    <property type="project" value="UniProtKB-UniRule"/>
</dbReference>
<dbReference type="GO" id="GO:0003700">
    <property type="term" value="F:DNA-binding transcription factor activity"/>
    <property type="evidence" value="ECO:0007669"/>
    <property type="project" value="UniProtKB-UniRule"/>
</dbReference>
<dbReference type="SUPFAM" id="SSF46785">
    <property type="entry name" value="Winged helix' DNA-binding domain"/>
    <property type="match status" value="1"/>
</dbReference>
<keyword evidence="9" id="KW-0678">Repressor</keyword>
<keyword evidence="6 9" id="KW-0805">Transcription regulation</keyword>
<keyword evidence="13" id="KW-1185">Reference proteome</keyword>
<evidence type="ECO:0000256" key="7">
    <source>
        <dbReference type="ARBA" id="ARBA00023125"/>
    </source>
</evidence>
<dbReference type="InterPro" id="IPR001669">
    <property type="entry name" value="Arg_repress"/>
</dbReference>
<protein>
    <recommendedName>
        <fullName evidence="4 9">Arginine repressor</fullName>
    </recommendedName>
</protein>
<evidence type="ECO:0000256" key="8">
    <source>
        <dbReference type="ARBA" id="ARBA00023163"/>
    </source>
</evidence>
<evidence type="ECO:0000256" key="4">
    <source>
        <dbReference type="ARBA" id="ARBA00021148"/>
    </source>
</evidence>
<evidence type="ECO:0000256" key="2">
    <source>
        <dbReference type="ARBA" id="ARBA00005040"/>
    </source>
</evidence>
<evidence type="ECO:0000259" key="10">
    <source>
        <dbReference type="Pfam" id="PF01316"/>
    </source>
</evidence>
<dbReference type="GO" id="GO:0006526">
    <property type="term" value="P:L-arginine biosynthetic process"/>
    <property type="evidence" value="ECO:0007669"/>
    <property type="project" value="UniProtKB-UniPathway"/>
</dbReference>
<dbReference type="InterPro" id="IPR036251">
    <property type="entry name" value="Arg_repress_C_sf"/>
</dbReference>
<dbReference type="UniPathway" id="UPA00068"/>
<keyword evidence="8 9" id="KW-0804">Transcription</keyword>
<name>A0A069QKA7_HOYLO</name>
<reference evidence="12 13" key="1">
    <citation type="submission" date="2013-08" db="EMBL/GenBank/DDBJ databases">
        <authorList>
            <person name="Weinstock G."/>
            <person name="Sodergren E."/>
            <person name="Wylie T."/>
            <person name="Fulton L."/>
            <person name="Fulton R."/>
            <person name="Fronick C."/>
            <person name="O'Laughlin M."/>
            <person name="Godfrey J."/>
            <person name="Miner T."/>
            <person name="Herter B."/>
            <person name="Appelbaum E."/>
            <person name="Cordes M."/>
            <person name="Lek S."/>
            <person name="Wollam A."/>
            <person name="Pepin K.H."/>
            <person name="Palsikar V.B."/>
            <person name="Mitreva M."/>
            <person name="Wilson R.K."/>
        </authorList>
    </citation>
    <scope>NUCLEOTIDE SEQUENCE [LARGE SCALE GENOMIC DNA]</scope>
    <source>
        <strain evidence="12 13">ATCC 15930</strain>
    </source>
</reference>
<dbReference type="PATRIC" id="fig|1122985.7.peg.1497"/>
<evidence type="ECO:0000259" key="11">
    <source>
        <dbReference type="Pfam" id="PF02863"/>
    </source>
</evidence>
<gene>
    <name evidence="9" type="primary">argR</name>
    <name evidence="12" type="ORF">HMPREF1991_01442</name>
</gene>
<keyword evidence="7 9" id="KW-0238">DNA-binding</keyword>